<dbReference type="Gene3D" id="3.30.200.20">
    <property type="entry name" value="Phosphorylase Kinase, domain 1"/>
    <property type="match status" value="1"/>
</dbReference>
<evidence type="ECO:0000313" key="2">
    <source>
        <dbReference type="EMBL" id="MFB5189866.1"/>
    </source>
</evidence>
<comment type="caution">
    <text evidence="2">The sequence shown here is derived from an EMBL/GenBank/DDBJ whole genome shotgun (WGS) entry which is preliminary data.</text>
</comment>
<dbReference type="Gene3D" id="3.90.1200.10">
    <property type="match status" value="1"/>
</dbReference>
<dbReference type="InterPro" id="IPR011009">
    <property type="entry name" value="Kinase-like_dom_sf"/>
</dbReference>
<sequence length="306" mass="34543">MSRQWSEEISVSTELAHQLIERQFPQLAPAAVERVGQGWDNHVFLVNGHLVFRFPRRALGVMCLEEELRCLPQIAKRLSVPVSNPLFIGVASEPYPHPFAGYERLPGNPVHECAPTRSMRSQHAAEFAAFLRKLHDIPTEEAKRFGASSDVIGRMNLAKRIPQFQDYAHEAREQGLIQDVAPLLRLVETLPTSADIEHRARLVHGDLNFRNFLIDGEGRLQGVIDWGDVHVGHPAVDLAIMYSYVPQEGRALFQSVYGEVDDQTRALARFRAVHTSLYILIYGNDIQDEAQVREARKSIELALEGE</sequence>
<dbReference type="Proteomes" id="UP001579974">
    <property type="component" value="Unassembled WGS sequence"/>
</dbReference>
<keyword evidence="3" id="KW-1185">Reference proteome</keyword>
<dbReference type="PANTHER" id="PTHR21310:SF42">
    <property type="entry name" value="BIFUNCTIONAL AAC_APH"/>
    <property type="match status" value="1"/>
</dbReference>
<gene>
    <name evidence="2" type="ORF">KKP3000_003256</name>
</gene>
<reference evidence="2 3" key="1">
    <citation type="journal article" date="2024" name="Int. J. Mol. Sci.">
        <title>Exploration of Alicyclobacillus spp. Genome in Search of Antibiotic Resistance.</title>
        <authorList>
            <person name="Bucka-Kolendo J."/>
            <person name="Kiousi D.E."/>
            <person name="Dekowska A."/>
            <person name="Mikolajczuk-Szczyrba A."/>
            <person name="Karadedos D.M."/>
            <person name="Michael P."/>
            <person name="Galanis A."/>
            <person name="Sokolowska B."/>
        </authorList>
    </citation>
    <scope>NUCLEOTIDE SEQUENCE [LARGE SCALE GENOMIC DNA]</scope>
    <source>
        <strain evidence="2 3">KKP 3000</strain>
    </source>
</reference>
<name>A0ABV5ACD1_9BACL</name>
<dbReference type="InterPro" id="IPR002575">
    <property type="entry name" value="Aminoglycoside_PTrfase"/>
</dbReference>
<feature type="domain" description="Aminoglycoside phosphotransferase" evidence="1">
    <location>
        <begin position="32"/>
        <end position="262"/>
    </location>
</feature>
<dbReference type="SUPFAM" id="SSF56112">
    <property type="entry name" value="Protein kinase-like (PK-like)"/>
    <property type="match status" value="1"/>
</dbReference>
<dbReference type="PANTHER" id="PTHR21310">
    <property type="entry name" value="AMINOGLYCOSIDE PHOSPHOTRANSFERASE-RELATED-RELATED"/>
    <property type="match status" value="1"/>
</dbReference>
<accession>A0ABV5ACD1</accession>
<evidence type="ECO:0000313" key="3">
    <source>
        <dbReference type="Proteomes" id="UP001579974"/>
    </source>
</evidence>
<dbReference type="RefSeq" id="WP_275476322.1">
    <property type="nucleotide sequence ID" value="NZ_CP162940.1"/>
</dbReference>
<protein>
    <submittedName>
        <fullName evidence="2">Phosphotransferase</fullName>
    </submittedName>
</protein>
<organism evidence="2 3">
    <name type="scientific">Alicyclobacillus fastidiosus</name>
    <dbReference type="NCBI Taxonomy" id="392011"/>
    <lineage>
        <taxon>Bacteria</taxon>
        <taxon>Bacillati</taxon>
        <taxon>Bacillota</taxon>
        <taxon>Bacilli</taxon>
        <taxon>Bacillales</taxon>
        <taxon>Alicyclobacillaceae</taxon>
        <taxon>Alicyclobacillus</taxon>
    </lineage>
</organism>
<proteinExistence type="predicted"/>
<dbReference type="Pfam" id="PF01636">
    <property type="entry name" value="APH"/>
    <property type="match status" value="1"/>
</dbReference>
<evidence type="ECO:0000259" key="1">
    <source>
        <dbReference type="Pfam" id="PF01636"/>
    </source>
</evidence>
<dbReference type="EMBL" id="JBDXSU010000004">
    <property type="protein sequence ID" value="MFB5189866.1"/>
    <property type="molecule type" value="Genomic_DNA"/>
</dbReference>
<dbReference type="InterPro" id="IPR051678">
    <property type="entry name" value="AGP_Transferase"/>
</dbReference>